<dbReference type="Pfam" id="PF08281">
    <property type="entry name" value="Sigma70_r4_2"/>
    <property type="match status" value="1"/>
</dbReference>
<dbReference type="SUPFAM" id="SSF88659">
    <property type="entry name" value="Sigma3 and sigma4 domains of RNA polymerase sigma factors"/>
    <property type="match status" value="1"/>
</dbReference>
<evidence type="ECO:0000259" key="6">
    <source>
        <dbReference type="Pfam" id="PF08281"/>
    </source>
</evidence>
<protein>
    <submittedName>
        <fullName evidence="7">RNA polymerase sigma factor (Sigma-70 family)</fullName>
    </submittedName>
</protein>
<dbReference type="AlphaFoldDB" id="A0A7W7ZDT3"/>
<dbReference type="InterPro" id="IPR013249">
    <property type="entry name" value="RNA_pol_sigma70_r4_t2"/>
</dbReference>
<dbReference type="EMBL" id="JACHIP010000003">
    <property type="protein sequence ID" value="MBB5058075.1"/>
    <property type="molecule type" value="Genomic_DNA"/>
</dbReference>
<evidence type="ECO:0000313" key="8">
    <source>
        <dbReference type="Proteomes" id="UP000540989"/>
    </source>
</evidence>
<reference evidence="7 8" key="1">
    <citation type="submission" date="2020-08" db="EMBL/GenBank/DDBJ databases">
        <title>Genomic Encyclopedia of Type Strains, Phase IV (KMG-V): Genome sequencing to study the core and pangenomes of soil and plant-associated prokaryotes.</title>
        <authorList>
            <person name="Whitman W."/>
        </authorList>
    </citation>
    <scope>NUCLEOTIDE SEQUENCE [LARGE SCALE GENOMIC DNA]</scope>
    <source>
        <strain evidence="7 8">M8UP14</strain>
    </source>
</reference>
<dbReference type="InterPro" id="IPR013325">
    <property type="entry name" value="RNA_pol_sigma_r2"/>
</dbReference>
<dbReference type="NCBIfam" id="TIGR02937">
    <property type="entry name" value="sigma70-ECF"/>
    <property type="match status" value="1"/>
</dbReference>
<comment type="similarity">
    <text evidence="1">Belongs to the sigma-70 factor family. ECF subfamily.</text>
</comment>
<keyword evidence="8" id="KW-1185">Reference proteome</keyword>
<dbReference type="Proteomes" id="UP000540989">
    <property type="component" value="Unassembled WGS sequence"/>
</dbReference>
<dbReference type="InterPro" id="IPR039425">
    <property type="entry name" value="RNA_pol_sigma-70-like"/>
</dbReference>
<evidence type="ECO:0000256" key="1">
    <source>
        <dbReference type="ARBA" id="ARBA00010641"/>
    </source>
</evidence>
<dbReference type="PANTHER" id="PTHR43133:SF51">
    <property type="entry name" value="RNA POLYMERASE SIGMA FACTOR"/>
    <property type="match status" value="1"/>
</dbReference>
<feature type="domain" description="RNA polymerase sigma-70 region 2" evidence="5">
    <location>
        <begin position="22"/>
        <end position="80"/>
    </location>
</feature>
<feature type="domain" description="RNA polymerase sigma factor 70 region 4 type 2" evidence="6">
    <location>
        <begin position="108"/>
        <end position="158"/>
    </location>
</feature>
<dbReference type="CDD" id="cd06171">
    <property type="entry name" value="Sigma70_r4"/>
    <property type="match status" value="1"/>
</dbReference>
<comment type="caution">
    <text evidence="7">The sequence shown here is derived from an EMBL/GenBank/DDBJ whole genome shotgun (WGS) entry which is preliminary data.</text>
</comment>
<proteinExistence type="inferred from homology"/>
<keyword evidence="2" id="KW-0805">Transcription regulation</keyword>
<dbReference type="GO" id="GO:0003677">
    <property type="term" value="F:DNA binding"/>
    <property type="evidence" value="ECO:0007669"/>
    <property type="project" value="InterPro"/>
</dbReference>
<dbReference type="GO" id="GO:0016987">
    <property type="term" value="F:sigma factor activity"/>
    <property type="evidence" value="ECO:0007669"/>
    <property type="project" value="UniProtKB-KW"/>
</dbReference>
<dbReference type="Pfam" id="PF04542">
    <property type="entry name" value="Sigma70_r2"/>
    <property type="match status" value="1"/>
</dbReference>
<dbReference type="InterPro" id="IPR036388">
    <property type="entry name" value="WH-like_DNA-bd_sf"/>
</dbReference>
<evidence type="ECO:0000256" key="2">
    <source>
        <dbReference type="ARBA" id="ARBA00023015"/>
    </source>
</evidence>
<keyword evidence="3" id="KW-0731">Sigma factor</keyword>
<organism evidence="7 8">
    <name type="scientific">Granulicella aggregans</name>
    <dbReference type="NCBI Taxonomy" id="474949"/>
    <lineage>
        <taxon>Bacteria</taxon>
        <taxon>Pseudomonadati</taxon>
        <taxon>Acidobacteriota</taxon>
        <taxon>Terriglobia</taxon>
        <taxon>Terriglobales</taxon>
        <taxon>Acidobacteriaceae</taxon>
        <taxon>Granulicella</taxon>
    </lineage>
</organism>
<dbReference type="GO" id="GO:0006352">
    <property type="term" value="P:DNA-templated transcription initiation"/>
    <property type="evidence" value="ECO:0007669"/>
    <property type="project" value="InterPro"/>
</dbReference>
<name>A0A7W7ZDT3_9BACT</name>
<dbReference type="Gene3D" id="1.10.10.10">
    <property type="entry name" value="Winged helix-like DNA-binding domain superfamily/Winged helix DNA-binding domain"/>
    <property type="match status" value="1"/>
</dbReference>
<dbReference type="InterPro" id="IPR007627">
    <property type="entry name" value="RNA_pol_sigma70_r2"/>
</dbReference>
<evidence type="ECO:0000256" key="3">
    <source>
        <dbReference type="ARBA" id="ARBA00023082"/>
    </source>
</evidence>
<keyword evidence="4" id="KW-0804">Transcription</keyword>
<dbReference type="InterPro" id="IPR014284">
    <property type="entry name" value="RNA_pol_sigma-70_dom"/>
</dbReference>
<dbReference type="PANTHER" id="PTHR43133">
    <property type="entry name" value="RNA POLYMERASE ECF-TYPE SIGMA FACTO"/>
    <property type="match status" value="1"/>
</dbReference>
<evidence type="ECO:0000313" key="7">
    <source>
        <dbReference type="EMBL" id="MBB5058075.1"/>
    </source>
</evidence>
<sequence>MERDQLIAAARAGDTDALSALLKECQPDLRRYAQSKCASKDVDDAVQDALWILHEQYKALKHAAALSGWLFKIIKGICFRMGYRERNLTTLEEDVAEGQTSHPEDLRLDLERALAALEPQHLEVLLLRDMYGYSAEEAATRLQISAEAVKSRLHRARTNVRQALGRGE</sequence>
<dbReference type="SUPFAM" id="SSF88946">
    <property type="entry name" value="Sigma2 domain of RNA polymerase sigma factors"/>
    <property type="match status" value="1"/>
</dbReference>
<dbReference type="InterPro" id="IPR013324">
    <property type="entry name" value="RNA_pol_sigma_r3/r4-like"/>
</dbReference>
<dbReference type="Gene3D" id="1.10.1740.10">
    <property type="match status" value="1"/>
</dbReference>
<evidence type="ECO:0000256" key="4">
    <source>
        <dbReference type="ARBA" id="ARBA00023163"/>
    </source>
</evidence>
<accession>A0A7W7ZDT3</accession>
<dbReference type="RefSeq" id="WP_184217321.1">
    <property type="nucleotide sequence ID" value="NZ_JACHIP010000003.1"/>
</dbReference>
<evidence type="ECO:0000259" key="5">
    <source>
        <dbReference type="Pfam" id="PF04542"/>
    </source>
</evidence>
<gene>
    <name evidence="7" type="ORF">HDF16_002781</name>
</gene>